<evidence type="ECO:0000313" key="2">
    <source>
        <dbReference type="EMBL" id="KAG0152516.1"/>
    </source>
</evidence>
<keyword evidence="3" id="KW-1185">Reference proteome</keyword>
<sequence length="366" mass="41971">PPLRREWVTVIPPDELPWTAGSKVGCVADQGTFKLMSYNILHDHHARPAYYHYTPAWTLHWEHRKRLILQELLEYDAEVICLQEVGIKSYEDFFAPSLEDKGYEGVFHPKSRARSRNQSKKRLQVDGCATFVKKSIFELIEYHCVDFNELPMLSDLHKTVDMLDRVKSKDNIAQIVMLQHRRTGARQLVANIHLFWNPEFKDVKVVQTAMLTQQLERLAKHFTDLPLRTHTAYSREAAPQYSGASIIVCGDFNSLPDSGVYHYLSSGALKPNHEDYLSHDYGPFTESGIQHTLELQSAYSQIGELPLTNYTPYFRGTIDYIFYSPNSLAVTRVLGKVDPDYLSKVSGFPNVHFPSDHVPVLAEFQV</sequence>
<feature type="non-terminal residue" evidence="2">
    <location>
        <position position="366"/>
    </location>
</feature>
<reference evidence="2" key="1">
    <citation type="submission" date="2013-11" db="EMBL/GenBank/DDBJ databases">
        <title>Genome sequence of the fusiform rust pathogen reveals effectors for host alternation and coevolution with pine.</title>
        <authorList>
            <consortium name="DOE Joint Genome Institute"/>
            <person name="Smith K."/>
            <person name="Pendleton A."/>
            <person name="Kubisiak T."/>
            <person name="Anderson C."/>
            <person name="Salamov A."/>
            <person name="Aerts A."/>
            <person name="Riley R."/>
            <person name="Clum A."/>
            <person name="Lindquist E."/>
            <person name="Ence D."/>
            <person name="Campbell M."/>
            <person name="Kronenberg Z."/>
            <person name="Feau N."/>
            <person name="Dhillon B."/>
            <person name="Hamelin R."/>
            <person name="Burleigh J."/>
            <person name="Smith J."/>
            <person name="Yandell M."/>
            <person name="Nelson C."/>
            <person name="Grigoriev I."/>
            <person name="Davis J."/>
        </authorList>
    </citation>
    <scope>NUCLEOTIDE SEQUENCE</scope>
    <source>
        <strain evidence="2">G11</strain>
    </source>
</reference>
<dbReference type="InterPro" id="IPR036691">
    <property type="entry name" value="Endo/exonu/phosph_ase_sf"/>
</dbReference>
<feature type="non-terminal residue" evidence="2">
    <location>
        <position position="1"/>
    </location>
</feature>
<dbReference type="PANTHER" id="PTHR12121:SF100">
    <property type="entry name" value="POLY(A)-SPECIFIC RIBONUCLEASE"/>
    <property type="match status" value="1"/>
</dbReference>
<comment type="caution">
    <text evidence="2">The sequence shown here is derived from an EMBL/GenBank/DDBJ whole genome shotgun (WGS) entry which is preliminary data.</text>
</comment>
<feature type="domain" description="Endonuclease/exonuclease/phosphatase" evidence="1">
    <location>
        <begin position="36"/>
        <end position="357"/>
    </location>
</feature>
<dbReference type="Gene3D" id="3.60.10.10">
    <property type="entry name" value="Endonuclease/exonuclease/phosphatase"/>
    <property type="match status" value="1"/>
</dbReference>
<dbReference type="EMBL" id="MU167208">
    <property type="protein sequence ID" value="KAG0152516.1"/>
    <property type="molecule type" value="Genomic_DNA"/>
</dbReference>
<accession>A0A9P6NSA5</accession>
<evidence type="ECO:0000313" key="3">
    <source>
        <dbReference type="Proteomes" id="UP000886653"/>
    </source>
</evidence>
<dbReference type="OrthoDB" id="428734at2759"/>
<dbReference type="Pfam" id="PF03372">
    <property type="entry name" value="Exo_endo_phos"/>
    <property type="match status" value="1"/>
</dbReference>
<dbReference type="Proteomes" id="UP000886653">
    <property type="component" value="Unassembled WGS sequence"/>
</dbReference>
<dbReference type="AlphaFoldDB" id="A0A9P6NSA5"/>
<organism evidence="2 3">
    <name type="scientific">Cronartium quercuum f. sp. fusiforme G11</name>
    <dbReference type="NCBI Taxonomy" id="708437"/>
    <lineage>
        <taxon>Eukaryota</taxon>
        <taxon>Fungi</taxon>
        <taxon>Dikarya</taxon>
        <taxon>Basidiomycota</taxon>
        <taxon>Pucciniomycotina</taxon>
        <taxon>Pucciniomycetes</taxon>
        <taxon>Pucciniales</taxon>
        <taxon>Coleosporiaceae</taxon>
        <taxon>Cronartium</taxon>
    </lineage>
</organism>
<dbReference type="InterPro" id="IPR050410">
    <property type="entry name" value="CCR4/nocturin_mRNA_transcr"/>
</dbReference>
<evidence type="ECO:0000259" key="1">
    <source>
        <dbReference type="Pfam" id="PF03372"/>
    </source>
</evidence>
<dbReference type="PANTHER" id="PTHR12121">
    <property type="entry name" value="CARBON CATABOLITE REPRESSOR PROTEIN 4"/>
    <property type="match status" value="1"/>
</dbReference>
<name>A0A9P6NSA5_9BASI</name>
<protein>
    <recommendedName>
        <fullName evidence="1">Endonuclease/exonuclease/phosphatase domain-containing protein</fullName>
    </recommendedName>
</protein>
<gene>
    <name evidence="2" type="ORF">CROQUDRAFT_10944</name>
</gene>
<proteinExistence type="predicted"/>
<dbReference type="CDD" id="cd09097">
    <property type="entry name" value="Deadenylase_CCR4"/>
    <property type="match status" value="1"/>
</dbReference>
<dbReference type="InterPro" id="IPR005135">
    <property type="entry name" value="Endo/exonuclease/phosphatase"/>
</dbReference>
<dbReference type="GO" id="GO:0000175">
    <property type="term" value="F:3'-5'-RNA exonuclease activity"/>
    <property type="evidence" value="ECO:0007669"/>
    <property type="project" value="TreeGrafter"/>
</dbReference>
<dbReference type="SUPFAM" id="SSF56219">
    <property type="entry name" value="DNase I-like"/>
    <property type="match status" value="1"/>
</dbReference>